<dbReference type="Proteomes" id="UP000011134">
    <property type="component" value="Unassembled WGS sequence"/>
</dbReference>
<name>L8JG71_9GAMM</name>
<proteinExistence type="predicted"/>
<gene>
    <name evidence="1" type="ORF">C942_00169</name>
</gene>
<comment type="caution">
    <text evidence="1">The sequence shown here is derived from an EMBL/GenBank/DDBJ whole genome shotgun (WGS) entry which is preliminary data.</text>
</comment>
<protein>
    <submittedName>
        <fullName evidence="1">Uncharacterized protein</fullName>
    </submittedName>
</protein>
<dbReference type="EMBL" id="AMZO01000001">
    <property type="protein sequence ID" value="ELR67861.1"/>
    <property type="molecule type" value="Genomic_DNA"/>
</dbReference>
<accession>L8JG71</accession>
<reference evidence="1 2" key="1">
    <citation type="submission" date="2012-12" db="EMBL/GenBank/DDBJ databases">
        <title>Genome Assembly of Photobacterium sp. AK15.</title>
        <authorList>
            <person name="Khatri I."/>
            <person name="Vaidya B."/>
            <person name="Srinivas T.N.R."/>
            <person name="Subramanian S."/>
            <person name="Pinnaka A."/>
        </authorList>
    </citation>
    <scope>NUCLEOTIDE SEQUENCE [LARGE SCALE GENOMIC DNA]</scope>
    <source>
        <strain evidence="1 2">AK15</strain>
    </source>
</reference>
<evidence type="ECO:0000313" key="1">
    <source>
        <dbReference type="EMBL" id="ELR67861.1"/>
    </source>
</evidence>
<keyword evidence="2" id="KW-1185">Reference proteome</keyword>
<dbReference type="PATRIC" id="fig|1056511.3.peg.173"/>
<organism evidence="1 2">
    <name type="scientific">Photobacterium marinum</name>
    <dbReference type="NCBI Taxonomy" id="1056511"/>
    <lineage>
        <taxon>Bacteria</taxon>
        <taxon>Pseudomonadati</taxon>
        <taxon>Pseudomonadota</taxon>
        <taxon>Gammaproteobacteria</taxon>
        <taxon>Vibrionales</taxon>
        <taxon>Vibrionaceae</taxon>
        <taxon>Photobacterium</taxon>
    </lineage>
</organism>
<evidence type="ECO:0000313" key="2">
    <source>
        <dbReference type="Proteomes" id="UP000011134"/>
    </source>
</evidence>
<sequence>MGYLYFMPIFLFNSDHYAFKPRLKMIELAKKITAVIITYF</sequence>
<dbReference type="AlphaFoldDB" id="L8JG71"/>